<evidence type="ECO:0000313" key="3">
    <source>
        <dbReference type="Proteomes" id="UP000054854"/>
    </source>
</evidence>
<reference evidence="2 4" key="2">
    <citation type="submission" date="2018-06" db="EMBL/GenBank/DDBJ databases">
        <authorList>
            <consortium name="Pathogen Informatics"/>
            <person name="Doyle S."/>
        </authorList>
    </citation>
    <scope>NUCLEOTIDE SEQUENCE [LARGE SCALE GENOMIC DNA]</scope>
    <source>
        <strain evidence="2 4">NCTC12438</strain>
    </source>
</reference>
<sequence length="73" mass="8870">MNTQLEMLIKKEIHWNSSQEKRFIYQSKDNNSNNLKIKMNSEFPDAPLYSVFENEELLFSFDVWPERWIIEGK</sequence>
<dbReference type="AlphaFoldDB" id="A0A378IG95"/>
<dbReference type="EMBL" id="UGNX01000001">
    <property type="protein sequence ID" value="STX33521.1"/>
    <property type="molecule type" value="Genomic_DNA"/>
</dbReference>
<evidence type="ECO:0000313" key="1">
    <source>
        <dbReference type="EMBL" id="KTC92174.1"/>
    </source>
</evidence>
<evidence type="ECO:0000313" key="4">
    <source>
        <dbReference type="Proteomes" id="UP000255316"/>
    </source>
</evidence>
<gene>
    <name evidence="1" type="ORF">Lcin_0953</name>
    <name evidence="2" type="ORF">NCTC12438_00092</name>
</gene>
<name>A0A378IG95_9GAMM</name>
<organism evidence="2 4">
    <name type="scientific">Legionella cincinnatiensis</name>
    <dbReference type="NCBI Taxonomy" id="28085"/>
    <lineage>
        <taxon>Bacteria</taxon>
        <taxon>Pseudomonadati</taxon>
        <taxon>Pseudomonadota</taxon>
        <taxon>Gammaproteobacteria</taxon>
        <taxon>Legionellales</taxon>
        <taxon>Legionellaceae</taxon>
        <taxon>Legionella</taxon>
    </lineage>
</organism>
<dbReference type="Proteomes" id="UP000255316">
    <property type="component" value="Unassembled WGS sequence"/>
</dbReference>
<dbReference type="RefSeq" id="WP_058464154.1">
    <property type="nucleotide sequence ID" value="NZ_CAAAHQ010000013.1"/>
</dbReference>
<dbReference type="OrthoDB" id="31587at118969"/>
<protein>
    <submittedName>
        <fullName evidence="2">Uncharacterized protein</fullName>
    </submittedName>
</protein>
<dbReference type="Proteomes" id="UP000054854">
    <property type="component" value="Unassembled WGS sequence"/>
</dbReference>
<proteinExistence type="predicted"/>
<accession>A0A378IG95</accession>
<keyword evidence="3" id="KW-1185">Reference proteome</keyword>
<dbReference type="EMBL" id="LNXX01000007">
    <property type="protein sequence ID" value="KTC92174.1"/>
    <property type="molecule type" value="Genomic_DNA"/>
</dbReference>
<evidence type="ECO:0000313" key="2">
    <source>
        <dbReference type="EMBL" id="STX33521.1"/>
    </source>
</evidence>
<reference evidence="1 3" key="1">
    <citation type="submission" date="2015-11" db="EMBL/GenBank/DDBJ databases">
        <title>Genomic analysis of 38 Legionella species identifies large and diverse effector repertoires.</title>
        <authorList>
            <person name="Burstein D."/>
            <person name="Amaro F."/>
            <person name="Zusman T."/>
            <person name="Lifshitz Z."/>
            <person name="Cohen O."/>
            <person name="Gilbert J.A."/>
            <person name="Pupko T."/>
            <person name="Shuman H.A."/>
            <person name="Segal G."/>
        </authorList>
    </citation>
    <scope>NUCLEOTIDE SEQUENCE [LARGE SCALE GENOMIC DNA]</scope>
    <source>
        <strain evidence="1 3">CDC#72-OH-14</strain>
    </source>
</reference>